<protein>
    <submittedName>
        <fullName evidence="1">Uncharacterized protein</fullName>
    </submittedName>
</protein>
<name>A0A2I0JZQ0_PUNGR</name>
<accession>A0A2I0JZQ0</accession>
<evidence type="ECO:0000313" key="2">
    <source>
        <dbReference type="Proteomes" id="UP000233551"/>
    </source>
</evidence>
<evidence type="ECO:0000313" key="1">
    <source>
        <dbReference type="EMBL" id="PKI60936.1"/>
    </source>
</evidence>
<dbReference type="Proteomes" id="UP000233551">
    <property type="component" value="Unassembled WGS sequence"/>
</dbReference>
<comment type="caution">
    <text evidence="1">The sequence shown here is derived from an EMBL/GenBank/DDBJ whole genome shotgun (WGS) entry which is preliminary data.</text>
</comment>
<organism evidence="1 2">
    <name type="scientific">Punica granatum</name>
    <name type="common">Pomegranate</name>
    <dbReference type="NCBI Taxonomy" id="22663"/>
    <lineage>
        <taxon>Eukaryota</taxon>
        <taxon>Viridiplantae</taxon>
        <taxon>Streptophyta</taxon>
        <taxon>Embryophyta</taxon>
        <taxon>Tracheophyta</taxon>
        <taxon>Spermatophyta</taxon>
        <taxon>Magnoliopsida</taxon>
        <taxon>eudicotyledons</taxon>
        <taxon>Gunneridae</taxon>
        <taxon>Pentapetalae</taxon>
        <taxon>rosids</taxon>
        <taxon>malvids</taxon>
        <taxon>Myrtales</taxon>
        <taxon>Lythraceae</taxon>
        <taxon>Punica</taxon>
    </lineage>
</organism>
<dbReference type="AlphaFoldDB" id="A0A2I0JZQ0"/>
<dbReference type="PROSITE" id="PS51257">
    <property type="entry name" value="PROKAR_LIPOPROTEIN"/>
    <property type="match status" value="1"/>
</dbReference>
<keyword evidence="2" id="KW-1185">Reference proteome</keyword>
<dbReference type="EMBL" id="PGOL01001096">
    <property type="protein sequence ID" value="PKI60936.1"/>
    <property type="molecule type" value="Genomic_DNA"/>
</dbReference>
<proteinExistence type="predicted"/>
<reference evidence="1 2" key="1">
    <citation type="submission" date="2017-11" db="EMBL/GenBank/DDBJ databases">
        <title>De-novo sequencing of pomegranate (Punica granatum L.) genome.</title>
        <authorList>
            <person name="Akparov Z."/>
            <person name="Amiraslanov A."/>
            <person name="Hajiyeva S."/>
            <person name="Abbasov M."/>
            <person name="Kaur K."/>
            <person name="Hamwieh A."/>
            <person name="Solovyev V."/>
            <person name="Salamov A."/>
            <person name="Braich B."/>
            <person name="Kosarev P."/>
            <person name="Mahmoud A."/>
            <person name="Hajiyev E."/>
            <person name="Babayeva S."/>
            <person name="Izzatullayeva V."/>
            <person name="Mammadov A."/>
            <person name="Mammadov A."/>
            <person name="Sharifova S."/>
            <person name="Ojaghi J."/>
            <person name="Eynullazada K."/>
            <person name="Bayramov B."/>
            <person name="Abdulazimova A."/>
            <person name="Shahmuradov I."/>
        </authorList>
    </citation>
    <scope>NUCLEOTIDE SEQUENCE [LARGE SCALE GENOMIC DNA]</scope>
    <source>
        <strain evidence="2">cv. AG2017</strain>
        <tissue evidence="1">Leaf</tissue>
    </source>
</reference>
<gene>
    <name evidence="1" type="ORF">CRG98_018670</name>
</gene>
<sequence length="154" mass="17133">MRGELGPFFDRQRDRVRSFVAGGMGHAMFVGAVACDLSWRDGGGMLARRGRTHSVVLVDVLSFAKKRVRSRDDAWLHGFREKLALLRKVHRSLGHGSPCRGKRVKVAFERAQHWKAPALSEGLAKTSIIERVCGSLRALFLDLSRTAFARAGSF</sequence>